<keyword evidence="2" id="KW-0472">Membrane</keyword>
<keyword evidence="2" id="KW-0812">Transmembrane</keyword>
<dbReference type="PANTHER" id="PTHR42852">
    <property type="entry name" value="THIOL:DISULFIDE INTERCHANGE PROTEIN DSBE"/>
    <property type="match status" value="1"/>
</dbReference>
<proteinExistence type="predicted"/>
<dbReference type="GO" id="GO:0016209">
    <property type="term" value="F:antioxidant activity"/>
    <property type="evidence" value="ECO:0007669"/>
    <property type="project" value="InterPro"/>
</dbReference>
<dbReference type="PANTHER" id="PTHR42852:SF17">
    <property type="entry name" value="THIOREDOXIN-LIKE PROTEIN HI_1115"/>
    <property type="match status" value="1"/>
</dbReference>
<evidence type="ECO:0000313" key="4">
    <source>
        <dbReference type="EMBL" id="AVO35571.1"/>
    </source>
</evidence>
<evidence type="ECO:0000256" key="1">
    <source>
        <dbReference type="SAM" id="MobiDB-lite"/>
    </source>
</evidence>
<evidence type="ECO:0000256" key="2">
    <source>
        <dbReference type="SAM" id="Phobius"/>
    </source>
</evidence>
<dbReference type="InterPro" id="IPR000866">
    <property type="entry name" value="AhpC/TSA"/>
</dbReference>
<feature type="transmembrane region" description="Helical" evidence="2">
    <location>
        <begin position="98"/>
        <end position="115"/>
    </location>
</feature>
<sequence length="262" mass="28675">MRFCARWTAPRNCHRTTGATGTPSYSRSAGAIDGAPPALRRGTRCGATRQSAGTGSAHLVPPARRRQRDQRRRTVTQPTAQNTERPAQAISSRRSRSWWLNLGVALAVLIGVHLWQTRHVPRGAAPEFISLAISTQAGATMSLAQWRAAHPGRPVALHFWAEWCGICRMEEGNVSRVAQDWPVLSVAMRSGDVAAVRRVMGQRGLNWATVIDPNGDVARRYGLGAVPALVVIGPNGQISTTSVGYTTTWGMRARLWWAQWRA</sequence>
<reference evidence="4 5" key="1">
    <citation type="submission" date="2018-03" db="EMBL/GenBank/DDBJ databases">
        <title>Genome sequencing of Ottowia sp.</title>
        <authorList>
            <person name="Kim S.-J."/>
            <person name="Heo J."/>
            <person name="Kwon S.-W."/>
        </authorList>
    </citation>
    <scope>NUCLEOTIDE SEQUENCE [LARGE SCALE GENOMIC DNA]</scope>
    <source>
        <strain evidence="4 5">KADR8-3</strain>
    </source>
</reference>
<dbReference type="SUPFAM" id="SSF52833">
    <property type="entry name" value="Thioredoxin-like"/>
    <property type="match status" value="1"/>
</dbReference>
<keyword evidence="5" id="KW-1185">Reference proteome</keyword>
<dbReference type="KEGG" id="otk:C6570_16080"/>
<keyword evidence="2" id="KW-1133">Transmembrane helix</keyword>
<dbReference type="InterPro" id="IPR013766">
    <property type="entry name" value="Thioredoxin_domain"/>
</dbReference>
<feature type="compositionally biased region" description="Polar residues" evidence="1">
    <location>
        <begin position="15"/>
        <end position="27"/>
    </location>
</feature>
<dbReference type="GO" id="GO:0016491">
    <property type="term" value="F:oxidoreductase activity"/>
    <property type="evidence" value="ECO:0007669"/>
    <property type="project" value="InterPro"/>
</dbReference>
<feature type="domain" description="Thioredoxin" evidence="3">
    <location>
        <begin position="119"/>
        <end position="260"/>
    </location>
</feature>
<dbReference type="OrthoDB" id="9811352at2"/>
<dbReference type="AlphaFoldDB" id="A0A2S0MIJ0"/>
<evidence type="ECO:0000259" key="3">
    <source>
        <dbReference type="PROSITE" id="PS51352"/>
    </source>
</evidence>
<feature type="compositionally biased region" description="Basic residues" evidence="1">
    <location>
        <begin position="63"/>
        <end position="74"/>
    </location>
</feature>
<dbReference type="InterPro" id="IPR050553">
    <property type="entry name" value="Thioredoxin_ResA/DsbE_sf"/>
</dbReference>
<gene>
    <name evidence="4" type="ORF">C6570_16080</name>
</gene>
<protein>
    <recommendedName>
        <fullName evidence="3">Thioredoxin domain-containing protein</fullName>
    </recommendedName>
</protein>
<dbReference type="InterPro" id="IPR036249">
    <property type="entry name" value="Thioredoxin-like_sf"/>
</dbReference>
<accession>A0A2S0MIJ0</accession>
<organism evidence="4 5">
    <name type="scientific">Ottowia oryzae</name>
    <dbReference type="NCBI Taxonomy" id="2109914"/>
    <lineage>
        <taxon>Bacteria</taxon>
        <taxon>Pseudomonadati</taxon>
        <taxon>Pseudomonadota</taxon>
        <taxon>Betaproteobacteria</taxon>
        <taxon>Burkholderiales</taxon>
        <taxon>Comamonadaceae</taxon>
        <taxon>Ottowia</taxon>
    </lineage>
</organism>
<feature type="region of interest" description="Disordered" evidence="1">
    <location>
        <begin position="15"/>
        <end position="89"/>
    </location>
</feature>
<dbReference type="PROSITE" id="PS51352">
    <property type="entry name" value="THIOREDOXIN_2"/>
    <property type="match status" value="1"/>
</dbReference>
<dbReference type="Gene3D" id="3.40.30.10">
    <property type="entry name" value="Glutaredoxin"/>
    <property type="match status" value="1"/>
</dbReference>
<dbReference type="Pfam" id="PF00578">
    <property type="entry name" value="AhpC-TSA"/>
    <property type="match status" value="1"/>
</dbReference>
<name>A0A2S0MIJ0_9BURK</name>
<dbReference type="EMBL" id="CP027666">
    <property type="protein sequence ID" value="AVO35571.1"/>
    <property type="molecule type" value="Genomic_DNA"/>
</dbReference>
<dbReference type="Proteomes" id="UP000239709">
    <property type="component" value="Chromosome"/>
</dbReference>
<evidence type="ECO:0000313" key="5">
    <source>
        <dbReference type="Proteomes" id="UP000239709"/>
    </source>
</evidence>